<dbReference type="Pfam" id="PF21522">
    <property type="entry name" value="MreB-like_C"/>
    <property type="match status" value="1"/>
</dbReference>
<dbReference type="InterPro" id="IPR040607">
    <property type="entry name" value="ALP_N"/>
</dbReference>
<evidence type="ECO:0000313" key="4">
    <source>
        <dbReference type="Proteomes" id="UP000824035"/>
    </source>
</evidence>
<dbReference type="InterPro" id="IPR049067">
    <property type="entry name" value="MreB-like_C"/>
</dbReference>
<sequence>MIMGIDHGYYAIKTRHFSFPAGVTVYTHEPYTLKNTLQIGGKYYVCGTGRQPILRDKTINENYYILTLAAIAMELRCRGLPAESSVILAAGLPLARYGRDKKSFTDYLFRNGQPVSFLFEGERYKIRIESVKMFPQGYSAIALHPELVKDEPSVLLMDIGGWTVDLMWLDNNVPNAATCRSLELGMIRCMDEIQEQVRRDTGLSVTDAQVERILAGKPCSMDEEARKLIQRQGRLYTERLISAAMEAGFDLRTLPVILMGGGAATVMRNVGERDGLCNAPRRWRPRAGTCTSWATPPRWATCAPSSGAPGTWP</sequence>
<dbReference type="SUPFAM" id="SSF53067">
    <property type="entry name" value="Actin-like ATPase domain"/>
    <property type="match status" value="2"/>
</dbReference>
<reference evidence="3" key="1">
    <citation type="journal article" date="2021" name="PeerJ">
        <title>Extensive microbial diversity within the chicken gut microbiome revealed by metagenomics and culture.</title>
        <authorList>
            <person name="Gilroy R."/>
            <person name="Ravi A."/>
            <person name="Getino M."/>
            <person name="Pursley I."/>
            <person name="Horton D.L."/>
            <person name="Alikhan N.F."/>
            <person name="Baker D."/>
            <person name="Gharbi K."/>
            <person name="Hall N."/>
            <person name="Watson M."/>
            <person name="Adriaenssens E.M."/>
            <person name="Foster-Nyarko E."/>
            <person name="Jarju S."/>
            <person name="Secka A."/>
            <person name="Antonio M."/>
            <person name="Oren A."/>
            <person name="Chaudhuri R.R."/>
            <person name="La Ragione R."/>
            <person name="Hildebrand F."/>
            <person name="Pallen M.J."/>
        </authorList>
    </citation>
    <scope>NUCLEOTIDE SEQUENCE</scope>
    <source>
        <strain evidence="3">ChiGjej4B4-18154</strain>
    </source>
</reference>
<comment type="caution">
    <text evidence="3">The sequence shown here is derived from an EMBL/GenBank/DDBJ whole genome shotgun (WGS) entry which is preliminary data.</text>
</comment>
<accession>A0A9D2IZD8</accession>
<organism evidence="3 4">
    <name type="scientific">Candidatus Allofournierella merdipullorum</name>
    <dbReference type="NCBI Taxonomy" id="2838595"/>
    <lineage>
        <taxon>Bacteria</taxon>
        <taxon>Bacillati</taxon>
        <taxon>Bacillota</taxon>
        <taxon>Clostridia</taxon>
        <taxon>Eubacteriales</taxon>
        <taxon>Oscillospiraceae</taxon>
        <taxon>Allofournierella</taxon>
    </lineage>
</organism>
<gene>
    <name evidence="3" type="ORF">H9813_04775</name>
</gene>
<evidence type="ECO:0000259" key="1">
    <source>
        <dbReference type="Pfam" id="PF17989"/>
    </source>
</evidence>
<reference evidence="3" key="2">
    <citation type="submission" date="2021-04" db="EMBL/GenBank/DDBJ databases">
        <authorList>
            <person name="Gilroy R."/>
        </authorList>
    </citation>
    <scope>NUCLEOTIDE SEQUENCE</scope>
    <source>
        <strain evidence="3">ChiGjej4B4-18154</strain>
    </source>
</reference>
<proteinExistence type="predicted"/>
<dbReference type="AlphaFoldDB" id="A0A9D2IZD8"/>
<evidence type="ECO:0000259" key="2">
    <source>
        <dbReference type="Pfam" id="PF21522"/>
    </source>
</evidence>
<protein>
    <submittedName>
        <fullName evidence="3">ParM/StbA family protein</fullName>
    </submittedName>
</protein>
<dbReference type="Proteomes" id="UP000824035">
    <property type="component" value="Unassembled WGS sequence"/>
</dbReference>
<evidence type="ECO:0000313" key="3">
    <source>
        <dbReference type="EMBL" id="HIZ30532.1"/>
    </source>
</evidence>
<dbReference type="Gene3D" id="3.30.420.40">
    <property type="match status" value="2"/>
</dbReference>
<feature type="domain" description="Actin homologue MreB-like C-terminal" evidence="2">
    <location>
        <begin position="156"/>
        <end position="268"/>
    </location>
</feature>
<name>A0A9D2IZD8_9FIRM</name>
<dbReference type="InterPro" id="IPR043129">
    <property type="entry name" value="ATPase_NBD"/>
</dbReference>
<dbReference type="Pfam" id="PF17989">
    <property type="entry name" value="ALP_N"/>
    <property type="match status" value="1"/>
</dbReference>
<dbReference type="EMBL" id="DXBV01000043">
    <property type="protein sequence ID" value="HIZ30532.1"/>
    <property type="molecule type" value="Genomic_DNA"/>
</dbReference>
<feature type="domain" description="Actin-like protein N-terminal" evidence="1">
    <location>
        <begin position="4"/>
        <end position="138"/>
    </location>
</feature>